<dbReference type="AlphaFoldDB" id="A0A3B3SIG6"/>
<sequence length="336" mass="35318">MNGPRRWTAVMAASVLLLCYGVIGDTSTPTPSAPLGSTHVSALPASATPPGSFVSPTVAKTTVLPDPAISTMPSATKPGTSTLKVGSTVVLSAEPAGSTGTDMEKATSTQAAERSKDFIINQTNMTVQKNPKQSEPVLQDEHRCMDKDAMKDQSVVMLTLNSTKTCDELKDILNKIGAELCNSCKFNIFQEDTIVFVGGKHVEADPVGMAEKFSSENVKNQLNLGQAKALWGKTSPTVLVSLLLVGLLLAALLIAGYCLKGRWMGRAKGKRLAEEPCQTHEDNECQSVSVTPLNPSEALEKPTVNGESPDGGKNQPAPATTNGHSAAKSAVADTEL</sequence>
<keyword evidence="4" id="KW-0130">Cell adhesion</keyword>
<evidence type="ECO:0000256" key="10">
    <source>
        <dbReference type="SAM" id="SignalP"/>
    </source>
</evidence>
<evidence type="ECO:0000256" key="8">
    <source>
        <dbReference type="SAM" id="MobiDB-lite"/>
    </source>
</evidence>
<dbReference type="STRING" id="1676925.ENSPKIP00000030090"/>
<keyword evidence="5 9" id="KW-1133">Transmembrane helix</keyword>
<evidence type="ECO:0000313" key="12">
    <source>
        <dbReference type="Proteomes" id="UP000261540"/>
    </source>
</evidence>
<evidence type="ECO:0000256" key="3">
    <source>
        <dbReference type="ARBA" id="ARBA00022729"/>
    </source>
</evidence>
<evidence type="ECO:0000256" key="9">
    <source>
        <dbReference type="SAM" id="Phobius"/>
    </source>
</evidence>
<dbReference type="GeneTree" id="ENSGT00390000008414"/>
<dbReference type="GO" id="GO:0007155">
    <property type="term" value="P:cell adhesion"/>
    <property type="evidence" value="ECO:0007669"/>
    <property type="project" value="UniProtKB-KW"/>
</dbReference>
<feature type="signal peptide" evidence="10">
    <location>
        <begin position="1"/>
        <end position="24"/>
    </location>
</feature>
<dbReference type="GO" id="GO:0005886">
    <property type="term" value="C:plasma membrane"/>
    <property type="evidence" value="ECO:0007669"/>
    <property type="project" value="UniProtKB-ARBA"/>
</dbReference>
<keyword evidence="3 10" id="KW-0732">Signal</keyword>
<organism evidence="11 12">
    <name type="scientific">Paramormyrops kingsleyae</name>
    <dbReference type="NCBI Taxonomy" id="1676925"/>
    <lineage>
        <taxon>Eukaryota</taxon>
        <taxon>Metazoa</taxon>
        <taxon>Chordata</taxon>
        <taxon>Craniata</taxon>
        <taxon>Vertebrata</taxon>
        <taxon>Euteleostomi</taxon>
        <taxon>Actinopterygii</taxon>
        <taxon>Neopterygii</taxon>
        <taxon>Teleostei</taxon>
        <taxon>Osteoglossocephala</taxon>
        <taxon>Osteoglossomorpha</taxon>
        <taxon>Osteoglossiformes</taxon>
        <taxon>Mormyridae</taxon>
        <taxon>Paramormyrops</taxon>
    </lineage>
</organism>
<dbReference type="KEGG" id="pki:111855767"/>
<dbReference type="OrthoDB" id="8945512at2759"/>
<dbReference type="PANTHER" id="PTHR16677">
    <property type="entry name" value="HEMATOPOIETIC PROGENITOR CELL ANTIGEN CD34"/>
    <property type="match status" value="1"/>
</dbReference>
<dbReference type="Pfam" id="PF06365">
    <property type="entry name" value="CD34_antigen"/>
    <property type="match status" value="1"/>
</dbReference>
<dbReference type="InterPro" id="IPR013836">
    <property type="entry name" value="CD34/Podocalyxin"/>
</dbReference>
<evidence type="ECO:0000256" key="1">
    <source>
        <dbReference type="ARBA" id="ARBA00004479"/>
    </source>
</evidence>
<evidence type="ECO:0000256" key="2">
    <source>
        <dbReference type="ARBA" id="ARBA00022692"/>
    </source>
</evidence>
<dbReference type="PANTHER" id="PTHR16677:SF1">
    <property type="entry name" value="HEMATOPOIETIC PROGENITOR CELL ANTIGEN CD34"/>
    <property type="match status" value="1"/>
</dbReference>
<evidence type="ECO:0000256" key="6">
    <source>
        <dbReference type="ARBA" id="ARBA00023136"/>
    </source>
</evidence>
<evidence type="ECO:0000256" key="5">
    <source>
        <dbReference type="ARBA" id="ARBA00022989"/>
    </source>
</evidence>
<name>A0A3B3SIG6_9TELE</name>
<keyword evidence="2 9" id="KW-0812">Transmembrane</keyword>
<reference evidence="11" key="1">
    <citation type="submission" date="2025-08" db="UniProtKB">
        <authorList>
            <consortium name="Ensembl"/>
        </authorList>
    </citation>
    <scope>IDENTIFICATION</scope>
</reference>
<accession>A0A3B3SIG6</accession>
<comment type="subcellular location">
    <subcellularLocation>
        <location evidence="1">Membrane</location>
        <topology evidence="1">Single-pass type I membrane protein</topology>
    </subcellularLocation>
</comment>
<evidence type="ECO:0000256" key="4">
    <source>
        <dbReference type="ARBA" id="ARBA00022889"/>
    </source>
</evidence>
<dbReference type="Proteomes" id="UP000261540">
    <property type="component" value="Unplaced"/>
</dbReference>
<protein>
    <submittedName>
        <fullName evidence="11">Hematopoietic progenitor cell antigen CD34-like</fullName>
    </submittedName>
</protein>
<feature type="region of interest" description="Disordered" evidence="8">
    <location>
        <begin position="276"/>
        <end position="336"/>
    </location>
</feature>
<dbReference type="Ensembl" id="ENSPKIT00000010895.1">
    <property type="protein sequence ID" value="ENSPKIP00000030090.1"/>
    <property type="gene ID" value="ENSPKIG00000011078.1"/>
</dbReference>
<dbReference type="InterPro" id="IPR008083">
    <property type="entry name" value="CD34"/>
</dbReference>
<evidence type="ECO:0000256" key="7">
    <source>
        <dbReference type="ARBA" id="ARBA00023180"/>
    </source>
</evidence>
<evidence type="ECO:0000313" key="11">
    <source>
        <dbReference type="Ensembl" id="ENSPKIP00000030090.1"/>
    </source>
</evidence>
<keyword evidence="7" id="KW-0325">Glycoprotein</keyword>
<keyword evidence="12" id="KW-1185">Reference proteome</keyword>
<keyword evidence="6 9" id="KW-0472">Membrane</keyword>
<proteinExistence type="predicted"/>
<reference evidence="11" key="2">
    <citation type="submission" date="2025-09" db="UniProtKB">
        <authorList>
            <consortium name="Ensembl"/>
        </authorList>
    </citation>
    <scope>IDENTIFICATION</scope>
</reference>
<feature type="chain" id="PRO_5017192632" evidence="10">
    <location>
        <begin position="25"/>
        <end position="336"/>
    </location>
</feature>
<feature type="transmembrane region" description="Helical" evidence="9">
    <location>
        <begin position="238"/>
        <end position="259"/>
    </location>
</feature>
<feature type="compositionally biased region" description="Polar residues" evidence="8">
    <location>
        <begin position="285"/>
        <end position="294"/>
    </location>
</feature>